<proteinExistence type="predicted"/>
<evidence type="ECO:0000313" key="2">
    <source>
        <dbReference type="Proteomes" id="UP000178421"/>
    </source>
</evidence>
<dbReference type="Pfam" id="PF12686">
    <property type="entry name" value="DUF3800"/>
    <property type="match status" value="1"/>
</dbReference>
<name>A0A1G2RMI5_9BACT</name>
<protein>
    <recommendedName>
        <fullName evidence="3">DUF3800 domain-containing protein</fullName>
    </recommendedName>
</protein>
<dbReference type="AlphaFoldDB" id="A0A1G2RMI5"/>
<evidence type="ECO:0000313" key="1">
    <source>
        <dbReference type="EMBL" id="OHA73231.1"/>
    </source>
</evidence>
<dbReference type="InterPro" id="IPR024524">
    <property type="entry name" value="DUF3800"/>
</dbReference>
<dbReference type="EMBL" id="MHUH01000021">
    <property type="protein sequence ID" value="OHA73231.1"/>
    <property type="molecule type" value="Genomic_DNA"/>
</dbReference>
<organism evidence="1 2">
    <name type="scientific">Candidatus Wildermuthbacteria bacterium RIFCSPLOWO2_01_FULL_48_29</name>
    <dbReference type="NCBI Taxonomy" id="1802462"/>
    <lineage>
        <taxon>Bacteria</taxon>
        <taxon>Candidatus Wildermuthiibacteriota</taxon>
    </lineage>
</organism>
<dbReference type="Proteomes" id="UP000178421">
    <property type="component" value="Unassembled WGS sequence"/>
</dbReference>
<accession>A0A1G2RMI5</accession>
<comment type="caution">
    <text evidence="1">The sequence shown here is derived from an EMBL/GenBank/DDBJ whole genome shotgun (WGS) entry which is preliminary data.</text>
</comment>
<evidence type="ECO:0008006" key="3">
    <source>
        <dbReference type="Google" id="ProtNLM"/>
    </source>
</evidence>
<sequence>MQKNESKILQLPHSFLAFIDEVGDPFVHFDVKTYNNPSIFPVVTILALVVPRKMYTEILMPGLEEIKKYFLGTADIYLHSREIRRKDGIFKAFLDEEKYDTFKKEMDSLIEKSSITIISSSTNKIKLARKAEKFQQLTGNTYNVGDLYLRNVDYVLERLGHFLKNESCKVIFETRGKHESRRIQGVLRDAKENGTFYCPKEQFVGIDEGILFFTKGDNINGLQVADYCTYPFARHAKSPSDSNNEFFHFLRKFVYKGDYWEYGLKEWP</sequence>
<reference evidence="1 2" key="1">
    <citation type="journal article" date="2016" name="Nat. Commun.">
        <title>Thousands of microbial genomes shed light on interconnected biogeochemical processes in an aquifer system.</title>
        <authorList>
            <person name="Anantharaman K."/>
            <person name="Brown C.T."/>
            <person name="Hug L.A."/>
            <person name="Sharon I."/>
            <person name="Castelle C.J."/>
            <person name="Probst A.J."/>
            <person name="Thomas B.C."/>
            <person name="Singh A."/>
            <person name="Wilkins M.J."/>
            <person name="Karaoz U."/>
            <person name="Brodie E.L."/>
            <person name="Williams K.H."/>
            <person name="Hubbard S.S."/>
            <person name="Banfield J.F."/>
        </authorList>
    </citation>
    <scope>NUCLEOTIDE SEQUENCE [LARGE SCALE GENOMIC DNA]</scope>
</reference>
<gene>
    <name evidence="1" type="ORF">A2940_00750</name>
</gene>